<accession>A0AAN6WH80</accession>
<dbReference type="EMBL" id="MU864792">
    <property type="protein sequence ID" value="KAK4182044.1"/>
    <property type="molecule type" value="Genomic_DNA"/>
</dbReference>
<dbReference type="Pfam" id="PF24809">
    <property type="entry name" value="DUF7708"/>
    <property type="match status" value="1"/>
</dbReference>
<reference evidence="2" key="2">
    <citation type="submission" date="2023-05" db="EMBL/GenBank/DDBJ databases">
        <authorList>
            <consortium name="Lawrence Berkeley National Laboratory"/>
            <person name="Steindorff A."/>
            <person name="Hensen N."/>
            <person name="Bonometti L."/>
            <person name="Westerberg I."/>
            <person name="Brannstrom I.O."/>
            <person name="Guillou S."/>
            <person name="Cros-Aarteil S."/>
            <person name="Calhoun S."/>
            <person name="Haridas S."/>
            <person name="Kuo A."/>
            <person name="Mondo S."/>
            <person name="Pangilinan J."/>
            <person name="Riley R."/>
            <person name="Labutti K."/>
            <person name="Andreopoulos B."/>
            <person name="Lipzen A."/>
            <person name="Chen C."/>
            <person name="Yanf M."/>
            <person name="Daum C."/>
            <person name="Ng V."/>
            <person name="Clum A."/>
            <person name="Ohm R."/>
            <person name="Martin F."/>
            <person name="Silar P."/>
            <person name="Natvig D."/>
            <person name="Lalanne C."/>
            <person name="Gautier V."/>
            <person name="Ament-Velasquez S.L."/>
            <person name="Kruys A."/>
            <person name="Hutchinson M.I."/>
            <person name="Powell A.J."/>
            <person name="Barry K."/>
            <person name="Miller A.N."/>
            <person name="Grigoriev I.V."/>
            <person name="Debuchy R."/>
            <person name="Gladieux P."/>
            <person name="Thoren M.H."/>
            <person name="Johannesson H."/>
        </authorList>
    </citation>
    <scope>NUCLEOTIDE SEQUENCE</scope>
    <source>
        <strain evidence="2">PSN309</strain>
    </source>
</reference>
<evidence type="ECO:0000313" key="3">
    <source>
        <dbReference type="Proteomes" id="UP001302126"/>
    </source>
</evidence>
<keyword evidence="3" id="KW-1185">Reference proteome</keyword>
<evidence type="ECO:0000259" key="1">
    <source>
        <dbReference type="Pfam" id="PF24809"/>
    </source>
</evidence>
<feature type="non-terminal residue" evidence="2">
    <location>
        <position position="225"/>
    </location>
</feature>
<dbReference type="AlphaFoldDB" id="A0AAN6WH80"/>
<evidence type="ECO:0000313" key="2">
    <source>
        <dbReference type="EMBL" id="KAK4182044.1"/>
    </source>
</evidence>
<dbReference type="InterPro" id="IPR056125">
    <property type="entry name" value="DUF7708"/>
</dbReference>
<sequence>MSTALSLRRNSHDLWSDAVAQLDEELRNIIDFGRPEKQEIVSELLKQANISIEECKDRAWKFQRKKSGETVIVRDVLGKVVKWIDRFKRIGDIAMQYDPGHAALPWAGVRFLLDIATKDIKIFGSVVENIPSIAELICRSALIEELLLRSPSSAAEELRQALVLLYVRIMDYLVRARAYFLQRTAKRVLESLSLTTSDLDESFHAIAGAQEDVDRCFNLASVQGQ</sequence>
<name>A0AAN6WH80_9PEZI</name>
<feature type="domain" description="DUF7708" evidence="1">
    <location>
        <begin position="77"/>
        <end position="221"/>
    </location>
</feature>
<protein>
    <recommendedName>
        <fullName evidence="1">DUF7708 domain-containing protein</fullName>
    </recommendedName>
</protein>
<gene>
    <name evidence="2" type="ORF">QBC35DRAFT_396760</name>
</gene>
<reference evidence="2" key="1">
    <citation type="journal article" date="2023" name="Mol. Phylogenet. Evol.">
        <title>Genome-scale phylogeny and comparative genomics of the fungal order Sordariales.</title>
        <authorList>
            <person name="Hensen N."/>
            <person name="Bonometti L."/>
            <person name="Westerberg I."/>
            <person name="Brannstrom I.O."/>
            <person name="Guillou S."/>
            <person name="Cros-Aarteil S."/>
            <person name="Calhoun S."/>
            <person name="Haridas S."/>
            <person name="Kuo A."/>
            <person name="Mondo S."/>
            <person name="Pangilinan J."/>
            <person name="Riley R."/>
            <person name="LaButti K."/>
            <person name="Andreopoulos B."/>
            <person name="Lipzen A."/>
            <person name="Chen C."/>
            <person name="Yan M."/>
            <person name="Daum C."/>
            <person name="Ng V."/>
            <person name="Clum A."/>
            <person name="Steindorff A."/>
            <person name="Ohm R.A."/>
            <person name="Martin F."/>
            <person name="Silar P."/>
            <person name="Natvig D.O."/>
            <person name="Lalanne C."/>
            <person name="Gautier V."/>
            <person name="Ament-Velasquez S.L."/>
            <person name="Kruys A."/>
            <person name="Hutchinson M.I."/>
            <person name="Powell A.J."/>
            <person name="Barry K."/>
            <person name="Miller A.N."/>
            <person name="Grigoriev I.V."/>
            <person name="Debuchy R."/>
            <person name="Gladieux P."/>
            <person name="Hiltunen Thoren M."/>
            <person name="Johannesson H."/>
        </authorList>
    </citation>
    <scope>NUCLEOTIDE SEQUENCE</scope>
    <source>
        <strain evidence="2">PSN309</strain>
    </source>
</reference>
<dbReference type="Proteomes" id="UP001302126">
    <property type="component" value="Unassembled WGS sequence"/>
</dbReference>
<proteinExistence type="predicted"/>
<organism evidence="2 3">
    <name type="scientific">Podospora australis</name>
    <dbReference type="NCBI Taxonomy" id="1536484"/>
    <lineage>
        <taxon>Eukaryota</taxon>
        <taxon>Fungi</taxon>
        <taxon>Dikarya</taxon>
        <taxon>Ascomycota</taxon>
        <taxon>Pezizomycotina</taxon>
        <taxon>Sordariomycetes</taxon>
        <taxon>Sordariomycetidae</taxon>
        <taxon>Sordariales</taxon>
        <taxon>Podosporaceae</taxon>
        <taxon>Podospora</taxon>
    </lineage>
</organism>
<comment type="caution">
    <text evidence="2">The sequence shown here is derived from an EMBL/GenBank/DDBJ whole genome shotgun (WGS) entry which is preliminary data.</text>
</comment>